<dbReference type="STRING" id="142842.SAMN02745118_01271"/>
<evidence type="ECO:0000313" key="2">
    <source>
        <dbReference type="Proteomes" id="UP000190625"/>
    </source>
</evidence>
<dbReference type="Pfam" id="PF21835">
    <property type="entry name" value="YIEGIA_cap"/>
    <property type="match status" value="1"/>
</dbReference>
<name>A0A1T4LW77_9FIRM</name>
<organism evidence="1 2">
    <name type="scientific">Selenihalanaerobacter shriftii</name>
    <dbReference type="NCBI Taxonomy" id="142842"/>
    <lineage>
        <taxon>Bacteria</taxon>
        <taxon>Bacillati</taxon>
        <taxon>Bacillota</taxon>
        <taxon>Clostridia</taxon>
        <taxon>Halanaerobiales</taxon>
        <taxon>Halobacteroidaceae</taxon>
        <taxon>Selenihalanaerobacter</taxon>
    </lineage>
</organism>
<sequence length="61" mass="6636">MPNIKEILAVITCEKDVVGGTLPIFYAKDKEEQELIAVELGRILAADVHKLSTGVIVLKDS</sequence>
<dbReference type="Proteomes" id="UP000190625">
    <property type="component" value="Unassembled WGS sequence"/>
</dbReference>
<gene>
    <name evidence="1" type="ORF">SAMN02745118_01271</name>
</gene>
<protein>
    <submittedName>
        <fullName evidence="1">Uncharacterized protein</fullName>
    </submittedName>
</protein>
<dbReference type="RefSeq" id="WP_078809755.1">
    <property type="nucleotide sequence ID" value="NZ_FUWM01000009.1"/>
</dbReference>
<keyword evidence="2" id="KW-1185">Reference proteome</keyword>
<dbReference type="InterPro" id="IPR054055">
    <property type="entry name" value="YpzH"/>
</dbReference>
<dbReference type="AlphaFoldDB" id="A0A1T4LW77"/>
<dbReference type="EMBL" id="FUWM01000009">
    <property type="protein sequence ID" value="SJZ58907.1"/>
    <property type="molecule type" value="Genomic_DNA"/>
</dbReference>
<reference evidence="2" key="1">
    <citation type="submission" date="2017-02" db="EMBL/GenBank/DDBJ databases">
        <authorList>
            <person name="Varghese N."/>
            <person name="Submissions S."/>
        </authorList>
    </citation>
    <scope>NUCLEOTIDE SEQUENCE [LARGE SCALE GENOMIC DNA]</scope>
    <source>
        <strain evidence="2">ATCC BAA-73</strain>
    </source>
</reference>
<dbReference type="OrthoDB" id="1955035at2"/>
<proteinExistence type="predicted"/>
<accession>A0A1T4LW77</accession>
<evidence type="ECO:0000313" key="1">
    <source>
        <dbReference type="EMBL" id="SJZ58907.1"/>
    </source>
</evidence>